<dbReference type="PRINTS" id="PR00133">
    <property type="entry name" value="GLHYDRLASE3"/>
</dbReference>
<sequence>MRLVTVSTWGLAVAAVVAASARGRPHEVYDPALNRPLGLVESTGGGFGGDCHGVDVDTLLSEMTRREKVAQMTQLDIYSLMNGDDRDVATALNRDATIAYARAGIGSLLNAPFPGPIDGRTGWNASEWREIIGQIKAIYREHSKTPMLYGIDTIHGATYVRGATLFPQPLSAAATFNRELVREMGRIEAQDTLAAGIPWIFSPVLGIAVQPKWSRVYETFGEDPYLASEMGAAIISGIQQSGRVAACMKHFIGYSNPTNGLDRADNVITDWDLMNKFAPSFLAAVSAGVKSAMETYVSINGEPVIASHKILTQLLRDDMQFDGLLVSDYSEIDRLHDEHQSVATVAEAVRISLNQTSLDMNMGPKEQDFFDTVERLVDEGQLTEQRLDDPEWPFGYGLSYTRYEYSGLQLNATRVKSNEFLQVQVRVTNVGSRAGQEVVLVFLTQRYRVANVPEAKLLRRFQKIELEAGASQVVTFVLDQQDWGYYAPQLVVMGVLGLVVAIGLLSYFVIAPEYEKRLCKHVTYDFSPACTSKVRQTPRGHHRSSSSRTLDGVDEKAVVTGSAGRRSPSRLTINQRMLGRAKSLEDRQELMVQDMEAAFSDNDSTDSEPVDTSSRNGGNRMLQSDLSRRRKSESDALKQATLSKTEMLRRRVLLRKLEEEIDGAIQETNAKVGGPLAIRQHPVECTAELELLSYAKDSHAIKDALRIVHDVLTVYLSTDHRDMNKVTVFCNSLLKHDGLNYLRSLEKSQDEEVRSLAKQIIEKAVPAIWH</sequence>
<protein>
    <recommendedName>
        <fullName evidence="3">beta-glucosidase</fullName>
        <ecNumber evidence="3">3.2.1.21</ecNumber>
    </recommendedName>
</protein>
<dbReference type="InterPro" id="IPR051915">
    <property type="entry name" value="Cellulose_Degrad_GH3"/>
</dbReference>
<feature type="signal peptide" evidence="9">
    <location>
        <begin position="1"/>
        <end position="23"/>
    </location>
</feature>
<proteinExistence type="inferred from homology"/>
<dbReference type="InterPro" id="IPR013783">
    <property type="entry name" value="Ig-like_fold"/>
</dbReference>
<dbReference type="SUPFAM" id="SSF51445">
    <property type="entry name" value="(Trans)glycosidases"/>
    <property type="match status" value="1"/>
</dbReference>
<keyword evidence="5" id="KW-0378">Hydrolase</keyword>
<keyword evidence="12" id="KW-1185">Reference proteome</keyword>
<dbReference type="GO" id="GO:0008422">
    <property type="term" value="F:beta-glucosidase activity"/>
    <property type="evidence" value="ECO:0007669"/>
    <property type="project" value="UniProtKB-EC"/>
</dbReference>
<gene>
    <name evidence="11" type="ORF">P43SY_003561</name>
</gene>
<name>A0AAD5Q5M1_PYTIN</name>
<feature type="region of interest" description="Disordered" evidence="7">
    <location>
        <begin position="532"/>
        <end position="570"/>
    </location>
</feature>
<dbReference type="InterPro" id="IPR026891">
    <property type="entry name" value="Fn3-like"/>
</dbReference>
<accession>A0AAD5Q5M1</accession>
<comment type="catalytic activity">
    <reaction evidence="1">
        <text>Hydrolysis of terminal, non-reducing beta-D-glucosyl residues with release of beta-D-glucose.</text>
        <dbReference type="EC" id="3.2.1.21"/>
    </reaction>
</comment>
<feature type="transmembrane region" description="Helical" evidence="8">
    <location>
        <begin position="490"/>
        <end position="510"/>
    </location>
</feature>
<dbReference type="PANTHER" id="PTHR30620:SF16">
    <property type="entry name" value="LYSOSOMAL BETA GLUCOSIDASE"/>
    <property type="match status" value="1"/>
</dbReference>
<reference evidence="11" key="1">
    <citation type="submission" date="2021-12" db="EMBL/GenBank/DDBJ databases">
        <title>Prjna785345.</title>
        <authorList>
            <person name="Rujirawat T."/>
            <person name="Krajaejun T."/>
        </authorList>
    </citation>
    <scope>NUCLEOTIDE SEQUENCE</scope>
    <source>
        <strain evidence="11">Pi057C3</strain>
    </source>
</reference>
<dbReference type="Proteomes" id="UP001209570">
    <property type="component" value="Unassembled WGS sequence"/>
</dbReference>
<dbReference type="Pfam" id="PF00933">
    <property type="entry name" value="Glyco_hydro_3"/>
    <property type="match status" value="1"/>
</dbReference>
<comment type="similarity">
    <text evidence="2">Belongs to the glycosyl hydrolase 3 family.</text>
</comment>
<evidence type="ECO:0000256" key="7">
    <source>
        <dbReference type="SAM" id="MobiDB-lite"/>
    </source>
</evidence>
<dbReference type="FunFam" id="3.20.20.300:FF:000007">
    <property type="entry name" value="Lysosomal beta glucosidase"/>
    <property type="match status" value="1"/>
</dbReference>
<dbReference type="InterPro" id="IPR001764">
    <property type="entry name" value="Glyco_hydro_3_N"/>
</dbReference>
<dbReference type="AlphaFoldDB" id="A0AAD5Q5M1"/>
<organism evidence="11 12">
    <name type="scientific">Pythium insidiosum</name>
    <name type="common">Pythiosis disease agent</name>
    <dbReference type="NCBI Taxonomy" id="114742"/>
    <lineage>
        <taxon>Eukaryota</taxon>
        <taxon>Sar</taxon>
        <taxon>Stramenopiles</taxon>
        <taxon>Oomycota</taxon>
        <taxon>Peronosporomycetes</taxon>
        <taxon>Pythiales</taxon>
        <taxon>Pythiaceae</taxon>
        <taxon>Pythium</taxon>
    </lineage>
</organism>
<feature type="region of interest" description="Disordered" evidence="7">
    <location>
        <begin position="598"/>
        <end position="638"/>
    </location>
</feature>
<feature type="compositionally biased region" description="Polar residues" evidence="7">
    <location>
        <begin position="610"/>
        <end position="625"/>
    </location>
</feature>
<dbReference type="SMART" id="SM01217">
    <property type="entry name" value="Fn3_like"/>
    <property type="match status" value="1"/>
</dbReference>
<keyword evidence="6" id="KW-0326">Glycosidase</keyword>
<dbReference type="InterPro" id="IPR036962">
    <property type="entry name" value="Glyco_hydro_3_N_sf"/>
</dbReference>
<dbReference type="EC" id="3.2.1.21" evidence="3"/>
<keyword evidence="8" id="KW-0472">Membrane</keyword>
<evidence type="ECO:0000313" key="11">
    <source>
        <dbReference type="EMBL" id="KAJ0395040.1"/>
    </source>
</evidence>
<evidence type="ECO:0000256" key="2">
    <source>
        <dbReference type="ARBA" id="ARBA00005336"/>
    </source>
</evidence>
<evidence type="ECO:0000256" key="4">
    <source>
        <dbReference type="ARBA" id="ARBA00022729"/>
    </source>
</evidence>
<dbReference type="Gene3D" id="3.20.20.300">
    <property type="entry name" value="Glycoside hydrolase, family 3, N-terminal domain"/>
    <property type="match status" value="1"/>
</dbReference>
<comment type="caution">
    <text evidence="11">The sequence shown here is derived from an EMBL/GenBank/DDBJ whole genome shotgun (WGS) entry which is preliminary data.</text>
</comment>
<evidence type="ECO:0000256" key="3">
    <source>
        <dbReference type="ARBA" id="ARBA00012744"/>
    </source>
</evidence>
<evidence type="ECO:0000256" key="9">
    <source>
        <dbReference type="SAM" id="SignalP"/>
    </source>
</evidence>
<dbReference type="InterPro" id="IPR017853">
    <property type="entry name" value="GH"/>
</dbReference>
<evidence type="ECO:0000256" key="6">
    <source>
        <dbReference type="ARBA" id="ARBA00023295"/>
    </source>
</evidence>
<dbReference type="Pfam" id="PF14310">
    <property type="entry name" value="Fn3-like"/>
    <property type="match status" value="1"/>
</dbReference>
<evidence type="ECO:0000256" key="1">
    <source>
        <dbReference type="ARBA" id="ARBA00000448"/>
    </source>
</evidence>
<evidence type="ECO:0000256" key="8">
    <source>
        <dbReference type="SAM" id="Phobius"/>
    </source>
</evidence>
<dbReference type="Gene3D" id="2.60.40.10">
    <property type="entry name" value="Immunoglobulins"/>
    <property type="match status" value="1"/>
</dbReference>
<keyword evidence="8" id="KW-1133">Transmembrane helix</keyword>
<feature type="compositionally biased region" description="Basic residues" evidence="7">
    <location>
        <begin position="536"/>
        <end position="545"/>
    </location>
</feature>
<keyword evidence="4 9" id="KW-0732">Signal</keyword>
<feature type="chain" id="PRO_5042044538" description="beta-glucosidase" evidence="9">
    <location>
        <begin position="24"/>
        <end position="770"/>
    </location>
</feature>
<dbReference type="EMBL" id="JAKCXM010000367">
    <property type="protein sequence ID" value="KAJ0395040.1"/>
    <property type="molecule type" value="Genomic_DNA"/>
</dbReference>
<dbReference type="PANTHER" id="PTHR30620">
    <property type="entry name" value="PERIPLASMIC BETA-GLUCOSIDASE-RELATED"/>
    <property type="match status" value="1"/>
</dbReference>
<evidence type="ECO:0000256" key="5">
    <source>
        <dbReference type="ARBA" id="ARBA00022801"/>
    </source>
</evidence>
<dbReference type="GO" id="GO:0009251">
    <property type="term" value="P:glucan catabolic process"/>
    <property type="evidence" value="ECO:0007669"/>
    <property type="project" value="TreeGrafter"/>
</dbReference>
<evidence type="ECO:0000313" key="12">
    <source>
        <dbReference type="Proteomes" id="UP001209570"/>
    </source>
</evidence>
<feature type="domain" description="Fibronectin type III-like" evidence="10">
    <location>
        <begin position="437"/>
        <end position="506"/>
    </location>
</feature>
<evidence type="ECO:0000259" key="10">
    <source>
        <dbReference type="SMART" id="SM01217"/>
    </source>
</evidence>
<keyword evidence="8" id="KW-0812">Transmembrane</keyword>